<evidence type="ECO:0000256" key="1">
    <source>
        <dbReference type="ARBA" id="ARBA00022729"/>
    </source>
</evidence>
<dbReference type="NCBIfam" id="NF037995">
    <property type="entry name" value="TRAP_S1"/>
    <property type="match status" value="1"/>
</dbReference>
<dbReference type="CDD" id="cd13603">
    <property type="entry name" value="PBP2_TRAP_Siap_TeaA_like"/>
    <property type="match status" value="1"/>
</dbReference>
<dbReference type="AlphaFoldDB" id="A0A2R7Y809"/>
<reference evidence="3 4" key="1">
    <citation type="journal article" date="2018" name="Syst. Appl. Microbiol.">
        <title>A new symbiotic nanoarchaeote (Candidatus Nanoclepta minutus) and its host (Zestosphaera tikiterensis gen. nov., sp. nov.) from a New Zealand hot spring.</title>
        <authorList>
            <person name="St John E."/>
            <person name="Liu Y."/>
            <person name="Podar M."/>
            <person name="Stott M.B."/>
            <person name="Meneghin J."/>
            <person name="Chen Z."/>
            <person name="Lagutin K."/>
            <person name="Mitchell K."/>
            <person name="Reysenbach A.L."/>
        </authorList>
    </citation>
    <scope>NUCLEOTIDE SEQUENCE [LARGE SCALE GENOMIC DNA]</scope>
    <source>
        <strain evidence="3">NZ3</strain>
    </source>
</reference>
<feature type="transmembrane region" description="Helical" evidence="2">
    <location>
        <begin position="7"/>
        <end position="27"/>
    </location>
</feature>
<dbReference type="Proteomes" id="UP000244093">
    <property type="component" value="Unassembled WGS sequence"/>
</dbReference>
<keyword evidence="2" id="KW-0472">Membrane</keyword>
<keyword evidence="2" id="KW-0812">Transmembrane</keyword>
<evidence type="ECO:0000313" key="4">
    <source>
        <dbReference type="Proteomes" id="UP000244093"/>
    </source>
</evidence>
<dbReference type="Gene3D" id="3.40.190.170">
    <property type="entry name" value="Bacterial extracellular solute-binding protein, family 7"/>
    <property type="match status" value="1"/>
</dbReference>
<protein>
    <submittedName>
        <fullName evidence="3">C4-dicarboxylate ABC transporter substrate-binding protein</fullName>
    </submittedName>
</protein>
<dbReference type="InterPro" id="IPR018389">
    <property type="entry name" value="DctP_fam"/>
</dbReference>
<keyword evidence="1" id="KW-0732">Signal</keyword>
<dbReference type="InterPro" id="IPR038404">
    <property type="entry name" value="TRAP_DctP_sf"/>
</dbReference>
<keyword evidence="2" id="KW-1133">Transmembrane helix</keyword>
<evidence type="ECO:0000313" key="3">
    <source>
        <dbReference type="EMBL" id="PUA33663.1"/>
    </source>
</evidence>
<organism evidence="3 4">
    <name type="scientific">Zestosphaera tikiterensis</name>
    <dbReference type="NCBI Taxonomy" id="1973259"/>
    <lineage>
        <taxon>Archaea</taxon>
        <taxon>Thermoproteota</taxon>
        <taxon>Thermoprotei</taxon>
        <taxon>Desulfurococcales</taxon>
        <taxon>Desulfurococcaceae</taxon>
        <taxon>Zestosphaera</taxon>
    </lineage>
</organism>
<dbReference type="SUPFAM" id="SSF53850">
    <property type="entry name" value="Periplasmic binding protein-like II"/>
    <property type="match status" value="1"/>
</dbReference>
<gene>
    <name evidence="3" type="ORF">B7O98_04425</name>
</gene>
<dbReference type="PANTHER" id="PTHR33376:SF4">
    <property type="entry name" value="SIALIC ACID-BINDING PERIPLASMIC PROTEIN SIAP"/>
    <property type="match status" value="1"/>
</dbReference>
<sequence length="383" mass="42381">MLAQSKFITPILVVLIIVAGIVGYFAGSSGVTPATTTITVSGAGPGSTVTRTVTATVTSPVTVTATAATAPKAEYELHAAYLTAPSPLDTHHYFFTRFKEKVEYRSGGRIKVILHPGGELGDQDQYLELMRKGQLFIATIEVSRFATYTDKLLFFSYPGLFRSTEEAIAFGESDVALNYVNQALEPFGWKVLAITVGGARYFLSVPEKPIKSLQDFQGLKLRVMGSPVFIEAGQCLGANPQALPYSECYTLLQTKAIDAMENEVGAIISMRFYEVAPNIAMVGWAYAWHFVVVSKQLFEQLPPDLQKIVLEAAQEAAKEKNAWGFYVERIVGIQYLIQQGAKINYFDTKPIFDRLQTCFLNKYLDKIPAEVRSWLENFRKGFG</sequence>
<name>A0A2R7Y809_9CREN</name>
<evidence type="ECO:0000256" key="2">
    <source>
        <dbReference type="SAM" id="Phobius"/>
    </source>
</evidence>
<comment type="caution">
    <text evidence="3">The sequence shown here is derived from an EMBL/GenBank/DDBJ whole genome shotgun (WGS) entry which is preliminary data.</text>
</comment>
<accession>A0A2R7Y809</accession>
<dbReference type="Pfam" id="PF03480">
    <property type="entry name" value="DctP"/>
    <property type="match status" value="1"/>
</dbReference>
<dbReference type="PANTHER" id="PTHR33376">
    <property type="match status" value="1"/>
</dbReference>
<dbReference type="GO" id="GO:0055085">
    <property type="term" value="P:transmembrane transport"/>
    <property type="evidence" value="ECO:0007669"/>
    <property type="project" value="InterPro"/>
</dbReference>
<dbReference type="EMBL" id="NBVN01000002">
    <property type="protein sequence ID" value="PUA33663.1"/>
    <property type="molecule type" value="Genomic_DNA"/>
</dbReference>
<proteinExistence type="predicted"/>